<evidence type="ECO:0000313" key="4">
    <source>
        <dbReference type="Proteomes" id="UP001205046"/>
    </source>
</evidence>
<accession>A0ABT2HTP2</accession>
<dbReference type="Proteomes" id="UP001205046">
    <property type="component" value="Unassembled WGS sequence"/>
</dbReference>
<keyword evidence="4" id="KW-1185">Reference proteome</keyword>
<protein>
    <submittedName>
        <fullName evidence="3">DDE-type integrase/transposase/recombinase</fullName>
    </submittedName>
</protein>
<dbReference type="PANTHER" id="PTHR35004">
    <property type="entry name" value="TRANSPOSASE RV3428C-RELATED"/>
    <property type="match status" value="1"/>
</dbReference>
<evidence type="ECO:0000313" key="3">
    <source>
        <dbReference type="EMBL" id="MCT1608067.1"/>
    </source>
</evidence>
<evidence type="ECO:0000259" key="2">
    <source>
        <dbReference type="PROSITE" id="PS50994"/>
    </source>
</evidence>
<dbReference type="InterPro" id="IPR036397">
    <property type="entry name" value="RNaseH_sf"/>
</dbReference>
<comment type="caution">
    <text evidence="3">The sequence shown here is derived from an EMBL/GenBank/DDBJ whole genome shotgun (WGS) entry which is preliminary data.</text>
</comment>
<dbReference type="PANTHER" id="PTHR35004:SF7">
    <property type="entry name" value="INTEGRASE PROTEIN"/>
    <property type="match status" value="1"/>
</dbReference>
<organism evidence="3 4">
    <name type="scientific">Nesterenkonia massiliensis</name>
    <dbReference type="NCBI Taxonomy" id="1232429"/>
    <lineage>
        <taxon>Bacteria</taxon>
        <taxon>Bacillati</taxon>
        <taxon>Actinomycetota</taxon>
        <taxon>Actinomycetes</taxon>
        <taxon>Micrococcales</taxon>
        <taxon>Micrococcaceae</taxon>
        <taxon>Nesterenkonia</taxon>
    </lineage>
</organism>
<dbReference type="PROSITE" id="PS50994">
    <property type="entry name" value="INTEGRASE"/>
    <property type="match status" value="1"/>
</dbReference>
<feature type="region of interest" description="Disordered" evidence="1">
    <location>
        <begin position="371"/>
        <end position="391"/>
    </location>
</feature>
<name>A0ABT2HTP2_9MICC</name>
<dbReference type="SUPFAM" id="SSF53098">
    <property type="entry name" value="Ribonuclease H-like"/>
    <property type="match status" value="1"/>
</dbReference>
<dbReference type="Gene3D" id="3.30.420.10">
    <property type="entry name" value="Ribonuclease H-like superfamily/Ribonuclease H"/>
    <property type="match status" value="1"/>
</dbReference>
<dbReference type="EMBL" id="JALXMO010000077">
    <property type="protein sequence ID" value="MCT1608067.1"/>
    <property type="molecule type" value="Genomic_DNA"/>
</dbReference>
<feature type="region of interest" description="Disordered" evidence="1">
    <location>
        <begin position="26"/>
        <end position="47"/>
    </location>
</feature>
<dbReference type="InterPro" id="IPR012337">
    <property type="entry name" value="RNaseH-like_sf"/>
</dbReference>
<evidence type="ECO:0000256" key="1">
    <source>
        <dbReference type="SAM" id="MobiDB-lite"/>
    </source>
</evidence>
<gene>
    <name evidence="3" type="ORF">M3B43_12270</name>
</gene>
<sequence>MSSFCYEHGISRNTFYKILTRARQESPAAALQPRSKRPKTSPRTLSDELKQQAVDVRASLAASGLDHGPISVYEKMKALGMDTPSVASLARIFRAAGVARVEPKKRPRASYRRFVYPAPNCLWQLDATEYVLTGGGKAVIFQLIDDHSRLAVASVVATGETSEAAVEVVKKGIAAHGVPQRLLSDNGAALNPSRRGSEGQLVTYLTSLGVEAITGRPGRPTTQGKNERFHQTLFRYLDSQPMAESVAELQAQVDVFDLIYNTQRPHQGLPGRITPAAAWAATEAADPPRPVPVPNPMVPEGAPLAAGTTWEGECSRKVKKRGQVVIKKVWYQISTPLAGQRIHAVWDHAKILFVDADGVILIEHPLPSPGTAYVGNGQRSGRRPASTGTHC</sequence>
<dbReference type="Pfam" id="PF13683">
    <property type="entry name" value="rve_3"/>
    <property type="match status" value="1"/>
</dbReference>
<dbReference type="InterPro" id="IPR001584">
    <property type="entry name" value="Integrase_cat-core"/>
</dbReference>
<feature type="domain" description="Integrase catalytic" evidence="2">
    <location>
        <begin position="115"/>
        <end position="283"/>
    </location>
</feature>
<reference evidence="3 4" key="1">
    <citation type="submission" date="2022-04" db="EMBL/GenBank/DDBJ databases">
        <title>Human microbiome associated bacterial genomes.</title>
        <authorList>
            <person name="Sandstrom S."/>
            <person name="Salamzade R."/>
            <person name="Kalan L.R."/>
        </authorList>
    </citation>
    <scope>NUCLEOTIDE SEQUENCE [LARGE SCALE GENOMIC DNA]</scope>
    <source>
        <strain evidence="4">p3-SID767</strain>
    </source>
</reference>
<proteinExistence type="predicted"/>